<dbReference type="AlphaFoldDB" id="A0AAJ0GMT1"/>
<sequence length="188" mass="20977">MVAVRLKQKASIHLTRNSVAPHGWPPPDVVRTNIQRTTDGRLSTPVELYTKIKDSLENGQFKTVITDDEACLIAHAFYSRDDYSLSRAIIAIYAIPGFGYALSLVSRRLGLDITVFKACGERSLEVEYSSFISPEPPATTSEAPQEQYRLGNLSEDEKGVCRAQAEVIRREAWAVYETRLACKDAELP</sequence>
<organism evidence="1 2">
    <name type="scientific">Chaetomium strumarium</name>
    <dbReference type="NCBI Taxonomy" id="1170767"/>
    <lineage>
        <taxon>Eukaryota</taxon>
        <taxon>Fungi</taxon>
        <taxon>Dikarya</taxon>
        <taxon>Ascomycota</taxon>
        <taxon>Pezizomycotina</taxon>
        <taxon>Sordariomycetes</taxon>
        <taxon>Sordariomycetidae</taxon>
        <taxon>Sordariales</taxon>
        <taxon>Chaetomiaceae</taxon>
        <taxon>Chaetomium</taxon>
    </lineage>
</organism>
<protein>
    <submittedName>
        <fullName evidence="1">Uncharacterized protein</fullName>
    </submittedName>
</protein>
<reference evidence="1" key="2">
    <citation type="submission" date="2023-06" db="EMBL/GenBank/DDBJ databases">
        <authorList>
            <consortium name="Lawrence Berkeley National Laboratory"/>
            <person name="Mondo S.J."/>
            <person name="Hensen N."/>
            <person name="Bonometti L."/>
            <person name="Westerberg I."/>
            <person name="Brannstrom I.O."/>
            <person name="Guillou S."/>
            <person name="Cros-Aarteil S."/>
            <person name="Calhoun S."/>
            <person name="Haridas S."/>
            <person name="Kuo A."/>
            <person name="Pangilinan J."/>
            <person name="Riley R."/>
            <person name="Labutti K."/>
            <person name="Andreopoulos B."/>
            <person name="Lipzen A."/>
            <person name="Chen C."/>
            <person name="Yanf M."/>
            <person name="Daum C."/>
            <person name="Ng V."/>
            <person name="Clum A."/>
            <person name="Steindorff A."/>
            <person name="Ohm R."/>
            <person name="Martin F."/>
            <person name="Silar P."/>
            <person name="Natvig D."/>
            <person name="Lalanne C."/>
            <person name="Gautier V."/>
            <person name="Ament-Velasquez S.L."/>
            <person name="Kruys A."/>
            <person name="Hutchinson M.I."/>
            <person name="Powell A.J."/>
            <person name="Barry K."/>
            <person name="Miller A.N."/>
            <person name="Grigoriev I.V."/>
            <person name="Debuchy R."/>
            <person name="Gladieux P."/>
            <person name="Thoren M.H."/>
            <person name="Johannesson H."/>
        </authorList>
    </citation>
    <scope>NUCLEOTIDE SEQUENCE</scope>
    <source>
        <strain evidence="1">CBS 333.67</strain>
    </source>
</reference>
<accession>A0AAJ0GMT1</accession>
<reference evidence="1" key="1">
    <citation type="journal article" date="2023" name="Mol. Phylogenet. Evol.">
        <title>Genome-scale phylogeny and comparative genomics of the fungal order Sordariales.</title>
        <authorList>
            <person name="Hensen N."/>
            <person name="Bonometti L."/>
            <person name="Westerberg I."/>
            <person name="Brannstrom I.O."/>
            <person name="Guillou S."/>
            <person name="Cros-Aarteil S."/>
            <person name="Calhoun S."/>
            <person name="Haridas S."/>
            <person name="Kuo A."/>
            <person name="Mondo S."/>
            <person name="Pangilinan J."/>
            <person name="Riley R."/>
            <person name="LaButti K."/>
            <person name="Andreopoulos B."/>
            <person name="Lipzen A."/>
            <person name="Chen C."/>
            <person name="Yan M."/>
            <person name="Daum C."/>
            <person name="Ng V."/>
            <person name="Clum A."/>
            <person name="Steindorff A."/>
            <person name="Ohm R.A."/>
            <person name="Martin F."/>
            <person name="Silar P."/>
            <person name="Natvig D.O."/>
            <person name="Lalanne C."/>
            <person name="Gautier V."/>
            <person name="Ament-Velasquez S.L."/>
            <person name="Kruys A."/>
            <person name="Hutchinson M.I."/>
            <person name="Powell A.J."/>
            <person name="Barry K."/>
            <person name="Miller A.N."/>
            <person name="Grigoriev I.V."/>
            <person name="Debuchy R."/>
            <person name="Gladieux P."/>
            <person name="Hiltunen Thoren M."/>
            <person name="Johannesson H."/>
        </authorList>
    </citation>
    <scope>NUCLEOTIDE SEQUENCE</scope>
    <source>
        <strain evidence="1">CBS 333.67</strain>
    </source>
</reference>
<keyword evidence="2" id="KW-1185">Reference proteome</keyword>
<dbReference type="RefSeq" id="XP_062718653.1">
    <property type="nucleotide sequence ID" value="XM_062867099.1"/>
</dbReference>
<name>A0AAJ0GMT1_9PEZI</name>
<evidence type="ECO:0000313" key="2">
    <source>
        <dbReference type="Proteomes" id="UP001273166"/>
    </source>
</evidence>
<proteinExistence type="predicted"/>
<gene>
    <name evidence="1" type="ORF">B0T15DRAFT_495447</name>
</gene>
<dbReference type="GeneID" id="87885928"/>
<evidence type="ECO:0000313" key="1">
    <source>
        <dbReference type="EMBL" id="KAK3302873.1"/>
    </source>
</evidence>
<dbReference type="EMBL" id="JAUDZG010000006">
    <property type="protein sequence ID" value="KAK3302873.1"/>
    <property type="molecule type" value="Genomic_DNA"/>
</dbReference>
<comment type="caution">
    <text evidence="1">The sequence shown here is derived from an EMBL/GenBank/DDBJ whole genome shotgun (WGS) entry which is preliminary data.</text>
</comment>
<dbReference type="Proteomes" id="UP001273166">
    <property type="component" value="Unassembled WGS sequence"/>
</dbReference>